<dbReference type="PANTHER" id="PTHR30572">
    <property type="entry name" value="MEMBRANE COMPONENT OF TRANSPORTER-RELATED"/>
    <property type="match status" value="1"/>
</dbReference>
<keyword evidence="2" id="KW-1003">Cell membrane</keyword>
<feature type="transmembrane region" description="Helical" evidence="7">
    <location>
        <begin position="374"/>
        <end position="395"/>
    </location>
</feature>
<evidence type="ECO:0000256" key="4">
    <source>
        <dbReference type="ARBA" id="ARBA00022989"/>
    </source>
</evidence>
<comment type="caution">
    <text evidence="10">The sequence shown here is derived from an EMBL/GenBank/DDBJ whole genome shotgun (WGS) entry which is preliminary data.</text>
</comment>
<evidence type="ECO:0000313" key="10">
    <source>
        <dbReference type="EMBL" id="MDF1612146.1"/>
    </source>
</evidence>
<dbReference type="Pfam" id="PF12704">
    <property type="entry name" value="MacB_PCD"/>
    <property type="match status" value="1"/>
</dbReference>
<name>A0AAE3NWD3_9BACT</name>
<dbReference type="GO" id="GO:0005886">
    <property type="term" value="C:plasma membrane"/>
    <property type="evidence" value="ECO:0007669"/>
    <property type="project" value="UniProtKB-SubCell"/>
</dbReference>
<dbReference type="PANTHER" id="PTHR30572:SF4">
    <property type="entry name" value="ABC TRANSPORTER PERMEASE YTRF"/>
    <property type="match status" value="1"/>
</dbReference>
<evidence type="ECO:0000256" key="7">
    <source>
        <dbReference type="SAM" id="Phobius"/>
    </source>
</evidence>
<evidence type="ECO:0000256" key="6">
    <source>
        <dbReference type="ARBA" id="ARBA00038076"/>
    </source>
</evidence>
<accession>A0AAE3NWD3</accession>
<feature type="transmembrane region" description="Helical" evidence="7">
    <location>
        <begin position="21"/>
        <end position="42"/>
    </location>
</feature>
<dbReference type="InterPro" id="IPR003838">
    <property type="entry name" value="ABC3_permease_C"/>
</dbReference>
<evidence type="ECO:0000313" key="11">
    <source>
        <dbReference type="Proteomes" id="UP001221302"/>
    </source>
</evidence>
<keyword evidence="5 7" id="KW-0472">Membrane</keyword>
<dbReference type="InterPro" id="IPR025857">
    <property type="entry name" value="MacB_PCD"/>
</dbReference>
<reference evidence="10" key="1">
    <citation type="submission" date="2023-03" db="EMBL/GenBank/DDBJ databases">
        <title>Stygiobacter electus gen. nov., sp. nov., facultatively anaerobic thermotolerant bacterium of the class Ignavibacteria from a well of Yessentuki mineral water deposit.</title>
        <authorList>
            <person name="Podosokorskaya O.A."/>
            <person name="Elcheninov A.G."/>
            <person name="Petrova N.F."/>
            <person name="Zavarzina D.G."/>
            <person name="Kublanov I.V."/>
            <person name="Merkel A.Y."/>
        </authorList>
    </citation>
    <scope>NUCLEOTIDE SEQUENCE</scope>
    <source>
        <strain evidence="10">09-Me</strain>
    </source>
</reference>
<keyword evidence="3 7" id="KW-0812">Transmembrane</keyword>
<dbReference type="EMBL" id="JARGDL010000010">
    <property type="protein sequence ID" value="MDF1612146.1"/>
    <property type="molecule type" value="Genomic_DNA"/>
</dbReference>
<sequence>MKIFEVIKVAFASLQANKLRSLLTILGIVVGIFSIIAISTVIEMLQLSIEKGVSQLGQNTFQIQKWPAVNDGGNNRARFRNRPDITLEDYYALKEKLVEAKYIGAEQWNFGKQLKVGNRETNPNVPVAGVTPEAFPNNKWTVEEGRAISERDVQSYQNFIVLGPDVAKKLFPNISPLNQIVNLDGHKLKVIGILEVQGDVFGQSRDNFAIVPLTYFQSMYGKRNNSINITVMSHDKESYNELIEIAEGYFRTIRKVAPGEPNNFDIFSNESVLTQINDITAGVRIGSLVVAAIALLAAGVGIMNIMLVSVTERTREIGIRKAIGARKKNILVQFLTESVVLSLFGGIVGIVLGILVGNLAGSFLKADTIIPIDWVLIGVFLCVIIGVTFGTYPAYKASNLDPIEALRYE</sequence>
<keyword evidence="4 7" id="KW-1133">Transmembrane helix</keyword>
<feature type="domain" description="MacB-like periplasmic core" evidence="9">
    <location>
        <begin position="21"/>
        <end position="243"/>
    </location>
</feature>
<keyword evidence="11" id="KW-1185">Reference proteome</keyword>
<dbReference type="AlphaFoldDB" id="A0AAE3NWD3"/>
<evidence type="ECO:0000256" key="1">
    <source>
        <dbReference type="ARBA" id="ARBA00004651"/>
    </source>
</evidence>
<evidence type="ECO:0000256" key="2">
    <source>
        <dbReference type="ARBA" id="ARBA00022475"/>
    </source>
</evidence>
<evidence type="ECO:0000259" key="8">
    <source>
        <dbReference type="Pfam" id="PF02687"/>
    </source>
</evidence>
<comment type="similarity">
    <text evidence="6">Belongs to the ABC-4 integral membrane protein family.</text>
</comment>
<feature type="transmembrane region" description="Helical" evidence="7">
    <location>
        <begin position="330"/>
        <end position="354"/>
    </location>
</feature>
<protein>
    <submittedName>
        <fullName evidence="10">ABC transporter permease</fullName>
    </submittedName>
</protein>
<feature type="transmembrane region" description="Helical" evidence="7">
    <location>
        <begin position="285"/>
        <end position="310"/>
    </location>
</feature>
<proteinExistence type="inferred from homology"/>
<dbReference type="InterPro" id="IPR050250">
    <property type="entry name" value="Macrolide_Exporter_MacB"/>
</dbReference>
<dbReference type="Proteomes" id="UP001221302">
    <property type="component" value="Unassembled WGS sequence"/>
</dbReference>
<evidence type="ECO:0000256" key="3">
    <source>
        <dbReference type="ARBA" id="ARBA00022692"/>
    </source>
</evidence>
<evidence type="ECO:0000256" key="5">
    <source>
        <dbReference type="ARBA" id="ARBA00023136"/>
    </source>
</evidence>
<dbReference type="Pfam" id="PF02687">
    <property type="entry name" value="FtsX"/>
    <property type="match status" value="1"/>
</dbReference>
<feature type="domain" description="ABC3 transporter permease C-terminal" evidence="8">
    <location>
        <begin position="289"/>
        <end position="402"/>
    </location>
</feature>
<organism evidence="10 11">
    <name type="scientific">Stygiobacter electus</name>
    <dbReference type="NCBI Taxonomy" id="3032292"/>
    <lineage>
        <taxon>Bacteria</taxon>
        <taxon>Pseudomonadati</taxon>
        <taxon>Ignavibacteriota</taxon>
        <taxon>Ignavibacteria</taxon>
        <taxon>Ignavibacteriales</taxon>
        <taxon>Melioribacteraceae</taxon>
        <taxon>Stygiobacter</taxon>
    </lineage>
</organism>
<comment type="subcellular location">
    <subcellularLocation>
        <location evidence="1">Cell membrane</location>
        <topology evidence="1">Multi-pass membrane protein</topology>
    </subcellularLocation>
</comment>
<gene>
    <name evidence="10" type="ORF">P0M35_08285</name>
</gene>
<dbReference type="RefSeq" id="WP_321535914.1">
    <property type="nucleotide sequence ID" value="NZ_JARGDL010000010.1"/>
</dbReference>
<dbReference type="GO" id="GO:0022857">
    <property type="term" value="F:transmembrane transporter activity"/>
    <property type="evidence" value="ECO:0007669"/>
    <property type="project" value="TreeGrafter"/>
</dbReference>
<evidence type="ECO:0000259" key="9">
    <source>
        <dbReference type="Pfam" id="PF12704"/>
    </source>
</evidence>